<keyword evidence="11" id="KW-1185">Reference proteome</keyword>
<protein>
    <recommendedName>
        <fullName evidence="9">PGG domain-containing protein</fullName>
    </recommendedName>
</protein>
<dbReference type="PANTHER" id="PTHR24186">
    <property type="entry name" value="PROTEIN PHOSPHATASE 1 REGULATORY SUBUNIT"/>
    <property type="match status" value="1"/>
</dbReference>
<keyword evidence="5 7" id="KW-0040">ANK repeat</keyword>
<dbReference type="Pfam" id="PF13962">
    <property type="entry name" value="PGG"/>
    <property type="match status" value="1"/>
</dbReference>
<dbReference type="InterPro" id="IPR002110">
    <property type="entry name" value="Ankyrin_rpt"/>
</dbReference>
<gene>
    <name evidence="10" type="ORF">QYE76_008556</name>
</gene>
<feature type="transmembrane region" description="Helical" evidence="8">
    <location>
        <begin position="779"/>
        <end position="805"/>
    </location>
</feature>
<evidence type="ECO:0000256" key="3">
    <source>
        <dbReference type="ARBA" id="ARBA00022737"/>
    </source>
</evidence>
<dbReference type="PROSITE" id="PS50297">
    <property type="entry name" value="ANK_REP_REGION"/>
    <property type="match status" value="2"/>
</dbReference>
<dbReference type="SMART" id="SM00248">
    <property type="entry name" value="ANK"/>
    <property type="match status" value="6"/>
</dbReference>
<proteinExistence type="predicted"/>
<keyword evidence="4 8" id="KW-1133">Transmembrane helix</keyword>
<evidence type="ECO:0000256" key="4">
    <source>
        <dbReference type="ARBA" id="ARBA00022989"/>
    </source>
</evidence>
<feature type="transmembrane region" description="Helical" evidence="8">
    <location>
        <begin position="740"/>
        <end position="758"/>
    </location>
</feature>
<dbReference type="Gene3D" id="1.25.40.20">
    <property type="entry name" value="Ankyrin repeat-containing domain"/>
    <property type="match status" value="2"/>
</dbReference>
<keyword evidence="6 8" id="KW-0472">Membrane</keyword>
<dbReference type="AlphaFoldDB" id="A0AAD8TT61"/>
<comment type="caution">
    <text evidence="10">The sequence shown here is derived from an EMBL/GenBank/DDBJ whole genome shotgun (WGS) entry which is preliminary data.</text>
</comment>
<evidence type="ECO:0000256" key="1">
    <source>
        <dbReference type="ARBA" id="ARBA00004141"/>
    </source>
</evidence>
<dbReference type="Pfam" id="PF00023">
    <property type="entry name" value="Ank"/>
    <property type="match status" value="1"/>
</dbReference>
<name>A0AAD8TT61_LOLMU</name>
<dbReference type="Proteomes" id="UP001231189">
    <property type="component" value="Unassembled WGS sequence"/>
</dbReference>
<accession>A0AAD8TT61</accession>
<evidence type="ECO:0000256" key="7">
    <source>
        <dbReference type="PROSITE-ProRule" id="PRU00023"/>
    </source>
</evidence>
<evidence type="ECO:0000256" key="8">
    <source>
        <dbReference type="SAM" id="Phobius"/>
    </source>
</evidence>
<organism evidence="10 11">
    <name type="scientific">Lolium multiflorum</name>
    <name type="common">Italian ryegrass</name>
    <name type="synonym">Lolium perenne subsp. multiflorum</name>
    <dbReference type="NCBI Taxonomy" id="4521"/>
    <lineage>
        <taxon>Eukaryota</taxon>
        <taxon>Viridiplantae</taxon>
        <taxon>Streptophyta</taxon>
        <taxon>Embryophyta</taxon>
        <taxon>Tracheophyta</taxon>
        <taxon>Spermatophyta</taxon>
        <taxon>Magnoliopsida</taxon>
        <taxon>Liliopsida</taxon>
        <taxon>Poales</taxon>
        <taxon>Poaceae</taxon>
        <taxon>BOP clade</taxon>
        <taxon>Pooideae</taxon>
        <taxon>Poodae</taxon>
        <taxon>Poeae</taxon>
        <taxon>Poeae Chloroplast Group 2 (Poeae type)</taxon>
        <taxon>Loliodinae</taxon>
        <taxon>Loliinae</taxon>
        <taxon>Lolium</taxon>
    </lineage>
</organism>
<dbReference type="InterPro" id="IPR036770">
    <property type="entry name" value="Ankyrin_rpt-contain_sf"/>
</dbReference>
<reference evidence="10" key="1">
    <citation type="submission" date="2023-07" db="EMBL/GenBank/DDBJ databases">
        <title>A chromosome-level genome assembly of Lolium multiflorum.</title>
        <authorList>
            <person name="Chen Y."/>
            <person name="Copetti D."/>
            <person name="Kolliker R."/>
            <person name="Studer B."/>
        </authorList>
    </citation>
    <scope>NUCLEOTIDE SEQUENCE</scope>
    <source>
        <strain evidence="10">02402/16</strain>
        <tissue evidence="10">Leaf</tissue>
    </source>
</reference>
<dbReference type="PROSITE" id="PS50088">
    <property type="entry name" value="ANK_REPEAT"/>
    <property type="match status" value="2"/>
</dbReference>
<feature type="domain" description="PGG" evidence="9">
    <location>
        <begin position="731"/>
        <end position="843"/>
    </location>
</feature>
<evidence type="ECO:0000259" key="9">
    <source>
        <dbReference type="Pfam" id="PF13962"/>
    </source>
</evidence>
<sequence>MERINVEEAAAGKINSLLLDSARVGSWVALDFLLKHDPPMMIRTEEFLALVASANRRTAAPDVDPGIDQEPASLAAGALLQGVLEADVGDIKPPLLLSARVGSWKALKLLFDREDPQDPPMVIPSEEFLASLVIAKGSVPVPVPAAPDSRQGVLRPVSLAARQLLKGVTPDGDSVLHVIATSGDDKDFLKYAGMICGRERGLLFLKNRNGETPLHCADRAGNSKMVSHLIDLAGRETSAGEINPPLLLSARAGSWKALKLLFDRDDAQYPPMMIPTEEFLGSLVIAEEPAARDLEQGVPRPVSIAPRQLLKGVTPDGDSVLHAVAGSGDGENFLKYAAMICGRDWDLLFTKNHNGDTPLHCAARAGNSKMASCLMALAGSARDDDGPDGKLTLLRMQNKRHETALHEAIRSEDGRLLGPEDRQALFQANRPTAEKIRDFVLQQKGMTIVKQLMGVDPQLANYPANGISPLYLAILLEKGTIALTLYQKSGGKLSYSGADGQNALHAALIRDRDTVMVELLLDWNKNLTMQVDKDGSAPLHFAPARNYWTGSILRIHLQRPYRYIFHWFPCTSSRTLEKVFKANPAALYQADKNGFFPIHVAASISARDAIGLFVRECPGSAGLRDAKGKTFLHVAIEKRILGPVYYACGNPSLASILNMQDNDGNTALHSAIQAGSLRMFCALFGNPENSENIICYALSSVGANHGALRRDKTEEKYSCRTNPEDEDRESQRLKDATQTFIVASVLIATMAFTATFAIPGGYRADDRTNGGTPTLAGGYIFDAFIMATALAFICSLLATTGFMLAGIPIINLTNRKIYLVTSDFFFSWSVTCISIVFALGVYMLHVLCMSASLPTSLFGEYL</sequence>
<evidence type="ECO:0000313" key="11">
    <source>
        <dbReference type="Proteomes" id="UP001231189"/>
    </source>
</evidence>
<dbReference type="InterPro" id="IPR026961">
    <property type="entry name" value="PGG_dom"/>
</dbReference>
<evidence type="ECO:0000256" key="5">
    <source>
        <dbReference type="ARBA" id="ARBA00023043"/>
    </source>
</evidence>
<dbReference type="EMBL" id="JAUUTY010000001">
    <property type="protein sequence ID" value="KAK1691859.1"/>
    <property type="molecule type" value="Genomic_DNA"/>
</dbReference>
<dbReference type="GO" id="GO:0005886">
    <property type="term" value="C:plasma membrane"/>
    <property type="evidence" value="ECO:0007669"/>
    <property type="project" value="TreeGrafter"/>
</dbReference>
<feature type="repeat" description="ANK" evidence="7">
    <location>
        <begin position="209"/>
        <end position="231"/>
    </location>
</feature>
<evidence type="ECO:0000313" key="10">
    <source>
        <dbReference type="EMBL" id="KAK1691859.1"/>
    </source>
</evidence>
<dbReference type="PANTHER" id="PTHR24186:SF50">
    <property type="entry name" value="ANKYRIN REPEAT-CONTAINING PROTEIN ITN1-LIKE ISOFORM X1"/>
    <property type="match status" value="1"/>
</dbReference>
<keyword evidence="2 8" id="KW-0812">Transmembrane</keyword>
<feature type="repeat" description="ANK" evidence="7">
    <location>
        <begin position="354"/>
        <end position="386"/>
    </location>
</feature>
<dbReference type="Pfam" id="PF12796">
    <property type="entry name" value="Ank_2"/>
    <property type="match status" value="1"/>
</dbReference>
<feature type="transmembrane region" description="Helical" evidence="8">
    <location>
        <begin position="825"/>
        <end position="848"/>
    </location>
</feature>
<comment type="subcellular location">
    <subcellularLocation>
        <location evidence="1">Membrane</location>
        <topology evidence="1">Multi-pass membrane protein</topology>
    </subcellularLocation>
</comment>
<evidence type="ECO:0000256" key="6">
    <source>
        <dbReference type="ARBA" id="ARBA00023136"/>
    </source>
</evidence>
<dbReference type="SUPFAM" id="SSF48403">
    <property type="entry name" value="Ankyrin repeat"/>
    <property type="match status" value="2"/>
</dbReference>
<evidence type="ECO:0000256" key="2">
    <source>
        <dbReference type="ARBA" id="ARBA00022692"/>
    </source>
</evidence>
<keyword evidence="3" id="KW-0677">Repeat</keyword>